<protein>
    <recommendedName>
        <fullName evidence="6">Amine oxidase</fullName>
        <ecNumber evidence="6">1.4.3.-</ecNumber>
    </recommendedName>
</protein>
<evidence type="ECO:0000256" key="1">
    <source>
        <dbReference type="ARBA" id="ARBA00001974"/>
    </source>
</evidence>
<dbReference type="SUPFAM" id="SSF51905">
    <property type="entry name" value="FAD/NAD(P)-binding domain"/>
    <property type="match status" value="1"/>
</dbReference>
<comment type="cofactor">
    <cofactor evidence="1 6">
        <name>FAD</name>
        <dbReference type="ChEBI" id="CHEBI:57692"/>
    </cofactor>
</comment>
<keyword evidence="3 6" id="KW-0560">Oxidoreductase</keyword>
<evidence type="ECO:0000256" key="2">
    <source>
        <dbReference type="ARBA" id="ARBA00005995"/>
    </source>
</evidence>
<evidence type="ECO:0000313" key="8">
    <source>
        <dbReference type="EMBL" id="KAE8375165.1"/>
    </source>
</evidence>
<reference evidence="8 9" key="1">
    <citation type="submission" date="2019-04" db="EMBL/GenBank/DDBJ databases">
        <title>Friends and foes A comparative genomics studyof 23 Aspergillus species from section Flavi.</title>
        <authorList>
            <consortium name="DOE Joint Genome Institute"/>
            <person name="Kjaerbolling I."/>
            <person name="Vesth T."/>
            <person name="Frisvad J.C."/>
            <person name="Nybo J.L."/>
            <person name="Theobald S."/>
            <person name="Kildgaard S."/>
            <person name="Isbrandt T."/>
            <person name="Kuo A."/>
            <person name="Sato A."/>
            <person name="Lyhne E.K."/>
            <person name="Kogle M.E."/>
            <person name="Wiebenga A."/>
            <person name="Kun R.S."/>
            <person name="Lubbers R.J."/>
            <person name="Makela M.R."/>
            <person name="Barry K."/>
            <person name="Chovatia M."/>
            <person name="Clum A."/>
            <person name="Daum C."/>
            <person name="Haridas S."/>
            <person name="He G."/>
            <person name="LaButti K."/>
            <person name="Lipzen A."/>
            <person name="Mondo S."/>
            <person name="Riley R."/>
            <person name="Salamov A."/>
            <person name="Simmons B.A."/>
            <person name="Magnuson J.K."/>
            <person name="Henrissat B."/>
            <person name="Mortensen U.H."/>
            <person name="Larsen T.O."/>
            <person name="Devries R.P."/>
            <person name="Grigoriev I.V."/>
            <person name="Machida M."/>
            <person name="Baker S.E."/>
            <person name="Andersen M.R."/>
        </authorList>
    </citation>
    <scope>NUCLEOTIDE SEQUENCE [LARGE SCALE GENOMIC DNA]</scope>
    <source>
        <strain evidence="8 9">IBT 29228</strain>
    </source>
</reference>
<evidence type="ECO:0000256" key="5">
    <source>
        <dbReference type="PIRSR" id="PIRSR601613-1"/>
    </source>
</evidence>
<dbReference type="InterPro" id="IPR036188">
    <property type="entry name" value="FAD/NAD-bd_sf"/>
</dbReference>
<comment type="catalytic activity">
    <reaction evidence="4">
        <text>a secondary aliphatic amine + O2 + H2O = a primary amine + an aldehyde + H2O2</text>
        <dbReference type="Rhea" id="RHEA:26414"/>
        <dbReference type="ChEBI" id="CHEBI:15377"/>
        <dbReference type="ChEBI" id="CHEBI:15379"/>
        <dbReference type="ChEBI" id="CHEBI:16240"/>
        <dbReference type="ChEBI" id="CHEBI:17478"/>
        <dbReference type="ChEBI" id="CHEBI:58855"/>
        <dbReference type="ChEBI" id="CHEBI:65296"/>
        <dbReference type="EC" id="1.4.3.4"/>
    </reaction>
</comment>
<dbReference type="EMBL" id="ML736266">
    <property type="protein sequence ID" value="KAE8375165.1"/>
    <property type="molecule type" value="Genomic_DNA"/>
</dbReference>
<proteinExistence type="inferred from homology"/>
<dbReference type="Proteomes" id="UP000326198">
    <property type="component" value="Unassembled WGS sequence"/>
</dbReference>
<dbReference type="SUPFAM" id="SSF54373">
    <property type="entry name" value="FAD-linked reductases, C-terminal domain"/>
    <property type="match status" value="1"/>
</dbReference>
<dbReference type="Gene3D" id="3.50.50.60">
    <property type="entry name" value="FAD/NAD(P)-binding domain"/>
    <property type="match status" value="1"/>
</dbReference>
<dbReference type="PRINTS" id="PR00757">
    <property type="entry name" value="AMINEOXDASEF"/>
</dbReference>
<keyword evidence="6" id="KW-0274">FAD</keyword>
<feature type="binding site" evidence="5">
    <location>
        <position position="241"/>
    </location>
    <ligand>
        <name>substrate</name>
    </ligand>
</feature>
<evidence type="ECO:0000256" key="3">
    <source>
        <dbReference type="ARBA" id="ARBA00023002"/>
    </source>
</evidence>
<dbReference type="AlphaFoldDB" id="A0A5N7AZ75"/>
<accession>A0A5N7AZ75</accession>
<feature type="binding site" evidence="5">
    <location>
        <position position="334"/>
    </location>
    <ligand>
        <name>FAD</name>
        <dbReference type="ChEBI" id="CHEBI:57692"/>
    </ligand>
</feature>
<dbReference type="EC" id="1.4.3.-" evidence="6"/>
<dbReference type="GO" id="GO:0097621">
    <property type="term" value="F:monoamine oxidase activity"/>
    <property type="evidence" value="ECO:0007669"/>
    <property type="project" value="UniProtKB-EC"/>
</dbReference>
<dbReference type="Pfam" id="PF01593">
    <property type="entry name" value="Amino_oxidase"/>
    <property type="match status" value="1"/>
</dbReference>
<dbReference type="InterPro" id="IPR050703">
    <property type="entry name" value="Flavin_MAO"/>
</dbReference>
<dbReference type="PANTHER" id="PTHR43563">
    <property type="entry name" value="AMINE OXIDASE"/>
    <property type="match status" value="1"/>
</dbReference>
<dbReference type="InterPro" id="IPR001613">
    <property type="entry name" value="Flavin_amine_oxidase"/>
</dbReference>
<organism evidence="8 9">
    <name type="scientific">Aspergillus bertholletiae</name>
    <dbReference type="NCBI Taxonomy" id="1226010"/>
    <lineage>
        <taxon>Eukaryota</taxon>
        <taxon>Fungi</taxon>
        <taxon>Dikarya</taxon>
        <taxon>Ascomycota</taxon>
        <taxon>Pezizomycotina</taxon>
        <taxon>Eurotiomycetes</taxon>
        <taxon>Eurotiomycetidae</taxon>
        <taxon>Eurotiales</taxon>
        <taxon>Aspergillaceae</taxon>
        <taxon>Aspergillus</taxon>
        <taxon>Aspergillus subgen. Circumdati</taxon>
    </lineage>
</organism>
<dbReference type="InterPro" id="IPR002937">
    <property type="entry name" value="Amino_oxidase"/>
</dbReference>
<sequence length="367" mass="40294">MPIPEDDKAATSKAFTKVQQLAKSINLEDPASSPGAKELDQLTLQEYCIRTFESEFVTSLFNRISRSLLGLDSDEISLLSFVYYCKSGTGINALLSSRKNGAQYIRLREGTQTFSTNMAKELSPGSLYLSTPAAEIKQCSTSGQCTVVSSTGRCFTAKKVILSVPSPLYSTIRFDPPLPESKQSLAQSNRLGYYSKIIFVFDTPWWREAGFSGSTQASDGPIEFTVDTSISDDAQWSISCFIVGQRGRKWSQLSETERRRSAWEQLCASFQGAKAVSGKDFSIPEPINVLEYEWIKQDYFRGAPCPVAPPGLLCSIDGSASRAPFGSVHFVGTETSLEWKGYMEGAVRSGDRGAREVITVLKPGAEF</sequence>
<evidence type="ECO:0000313" key="9">
    <source>
        <dbReference type="Proteomes" id="UP000326198"/>
    </source>
</evidence>
<evidence type="ECO:0000256" key="6">
    <source>
        <dbReference type="RuleBase" id="RU362067"/>
    </source>
</evidence>
<keyword evidence="9" id="KW-1185">Reference proteome</keyword>
<evidence type="ECO:0000259" key="7">
    <source>
        <dbReference type="Pfam" id="PF01593"/>
    </source>
</evidence>
<gene>
    <name evidence="8" type="ORF">BDV26DRAFT_268349</name>
</gene>
<feature type="domain" description="Amine oxidase" evidence="7">
    <location>
        <begin position="37"/>
        <end position="358"/>
    </location>
</feature>
<comment type="similarity">
    <text evidence="2 6">Belongs to the flavin monoamine oxidase family.</text>
</comment>
<dbReference type="Gene3D" id="3.90.660.10">
    <property type="match status" value="1"/>
</dbReference>
<evidence type="ECO:0000256" key="4">
    <source>
        <dbReference type="ARBA" id="ARBA00048448"/>
    </source>
</evidence>
<keyword evidence="6" id="KW-0285">Flavoprotein</keyword>
<dbReference type="OrthoDB" id="5046242at2759"/>
<dbReference type="PANTHER" id="PTHR43563:SF14">
    <property type="entry name" value="AMINE OXIDASE"/>
    <property type="match status" value="1"/>
</dbReference>
<dbReference type="Gene3D" id="1.10.405.10">
    <property type="entry name" value="Guanine Nucleotide Dissociation Inhibitor, domain 1"/>
    <property type="match status" value="1"/>
</dbReference>
<name>A0A5N7AZ75_9EURO</name>